<dbReference type="AlphaFoldDB" id="A0A433DMN7"/>
<protein>
    <submittedName>
        <fullName evidence="1">Uncharacterized protein</fullName>
    </submittedName>
</protein>
<organism evidence="1 2">
    <name type="scientific">Jimgerdemannia flammicorona</name>
    <dbReference type="NCBI Taxonomy" id="994334"/>
    <lineage>
        <taxon>Eukaryota</taxon>
        <taxon>Fungi</taxon>
        <taxon>Fungi incertae sedis</taxon>
        <taxon>Mucoromycota</taxon>
        <taxon>Mucoromycotina</taxon>
        <taxon>Endogonomycetes</taxon>
        <taxon>Endogonales</taxon>
        <taxon>Endogonaceae</taxon>
        <taxon>Jimgerdemannia</taxon>
    </lineage>
</organism>
<keyword evidence="2" id="KW-1185">Reference proteome</keyword>
<dbReference type="EMBL" id="RBNI01000204">
    <property type="protein sequence ID" value="RUP52085.1"/>
    <property type="molecule type" value="Genomic_DNA"/>
</dbReference>
<dbReference type="OrthoDB" id="2433298at2759"/>
<dbReference type="Proteomes" id="UP000268093">
    <property type="component" value="Unassembled WGS sequence"/>
</dbReference>
<accession>A0A433DMN7</accession>
<reference evidence="1 2" key="1">
    <citation type="journal article" date="2018" name="New Phytol.">
        <title>Phylogenomics of Endogonaceae and evolution of mycorrhizas within Mucoromycota.</title>
        <authorList>
            <person name="Chang Y."/>
            <person name="Desiro A."/>
            <person name="Na H."/>
            <person name="Sandor L."/>
            <person name="Lipzen A."/>
            <person name="Clum A."/>
            <person name="Barry K."/>
            <person name="Grigoriev I.V."/>
            <person name="Martin F.M."/>
            <person name="Stajich J.E."/>
            <person name="Smith M.E."/>
            <person name="Bonito G."/>
            <person name="Spatafora J.W."/>
        </authorList>
    </citation>
    <scope>NUCLEOTIDE SEQUENCE [LARGE SCALE GENOMIC DNA]</scope>
    <source>
        <strain evidence="1 2">GMNB39</strain>
    </source>
</reference>
<evidence type="ECO:0000313" key="1">
    <source>
        <dbReference type="EMBL" id="RUP52085.1"/>
    </source>
</evidence>
<comment type="caution">
    <text evidence="1">The sequence shown here is derived from an EMBL/GenBank/DDBJ whole genome shotgun (WGS) entry which is preliminary data.</text>
</comment>
<gene>
    <name evidence="1" type="ORF">BC936DRAFT_141735</name>
</gene>
<name>A0A433DMN7_9FUNG</name>
<sequence>MVNVDAMEPRNRRAYMKRCTDNVVDVEARMRVVEGQEPVQRKLRSEVIILARQHLLAHTGADLGGEIQNGPEAEVATFAALVVFSVFNSSATCEGADTCINIFVEMKTLLRLAHTAARGHENTVQKVRMTVMQFAADLGHDSLRHSAERLLLAGSDVSQNANILREDVFARPDDCHWRDLTLLHRRRDRRWGSLLELAKDVADLEALLQVVVLVRVNQLQILATVEDERVILVIGLAVAQDRVPWQPNAEPRLTPPIRHHLAVAVDQG</sequence>
<proteinExistence type="predicted"/>
<evidence type="ECO:0000313" key="2">
    <source>
        <dbReference type="Proteomes" id="UP000268093"/>
    </source>
</evidence>